<dbReference type="Gene3D" id="3.30.70.1320">
    <property type="entry name" value="Multidrug efflux transporter AcrB pore domain like"/>
    <property type="match status" value="1"/>
</dbReference>
<feature type="transmembrane region" description="Helical" evidence="1">
    <location>
        <begin position="520"/>
        <end position="540"/>
    </location>
</feature>
<feature type="transmembrane region" description="Helical" evidence="1">
    <location>
        <begin position="360"/>
        <end position="380"/>
    </location>
</feature>
<keyword evidence="4" id="KW-1185">Reference proteome</keyword>
<evidence type="ECO:0000313" key="4">
    <source>
        <dbReference type="Proteomes" id="UP000679749"/>
    </source>
</evidence>
<organism evidence="3 4">
    <name type="scientific">Neobacillus rhizophilus</name>
    <dbReference type="NCBI Taxonomy" id="2833579"/>
    <lineage>
        <taxon>Bacteria</taxon>
        <taxon>Bacillati</taxon>
        <taxon>Bacillota</taxon>
        <taxon>Bacilli</taxon>
        <taxon>Bacillales</taxon>
        <taxon>Bacillaceae</taxon>
        <taxon>Neobacillus</taxon>
    </lineage>
</organism>
<feature type="transmembrane region" description="Helical" evidence="1">
    <location>
        <begin position="887"/>
        <end position="911"/>
    </location>
</feature>
<proteinExistence type="predicted"/>
<feature type="transmembrane region" description="Helical" evidence="1">
    <location>
        <begin position="932"/>
        <end position="952"/>
    </location>
</feature>
<dbReference type="Pfam" id="PF00873">
    <property type="entry name" value="ACR_tran"/>
    <property type="match status" value="1"/>
</dbReference>
<dbReference type="InterPro" id="IPR000731">
    <property type="entry name" value="SSD"/>
</dbReference>
<dbReference type="InterPro" id="IPR027463">
    <property type="entry name" value="AcrB_DN_DC_subdom"/>
</dbReference>
<evidence type="ECO:0000259" key="2">
    <source>
        <dbReference type="PROSITE" id="PS50156"/>
    </source>
</evidence>
<feature type="transmembrane region" description="Helical" evidence="1">
    <location>
        <begin position="464"/>
        <end position="487"/>
    </location>
</feature>
<dbReference type="SUPFAM" id="SSF82693">
    <property type="entry name" value="Multidrug efflux transporter AcrB pore domain, PN1, PN2, PC1 and PC2 subdomains"/>
    <property type="match status" value="2"/>
</dbReference>
<accession>A0A942U5V8</accession>
<dbReference type="SUPFAM" id="SSF82866">
    <property type="entry name" value="Multidrug efflux transporter AcrB transmembrane domain"/>
    <property type="match status" value="2"/>
</dbReference>
<keyword evidence="1" id="KW-1133">Transmembrane helix</keyword>
<feature type="transmembrane region" description="Helical" evidence="1">
    <location>
        <begin position="334"/>
        <end position="353"/>
    </location>
</feature>
<feature type="transmembrane region" description="Helical" evidence="1">
    <location>
        <begin position="861"/>
        <end position="881"/>
    </location>
</feature>
<dbReference type="PROSITE" id="PS50156">
    <property type="entry name" value="SSD"/>
    <property type="match status" value="1"/>
</dbReference>
<keyword evidence="1" id="KW-0472">Membrane</keyword>
<dbReference type="EMBL" id="JAGYPF010000002">
    <property type="protein sequence ID" value="MBS4212928.1"/>
    <property type="molecule type" value="Genomic_DNA"/>
</dbReference>
<evidence type="ECO:0000313" key="3">
    <source>
        <dbReference type="EMBL" id="MBS4212928.1"/>
    </source>
</evidence>
<dbReference type="Gene3D" id="1.20.1640.10">
    <property type="entry name" value="Multidrug efflux transporter AcrB transmembrane domain"/>
    <property type="match status" value="2"/>
</dbReference>
<comment type="caution">
    <text evidence="3">The sequence shown here is derived from an EMBL/GenBank/DDBJ whole genome shotgun (WGS) entry which is preliminary data.</text>
</comment>
<gene>
    <name evidence="3" type="ORF">KHA99_10770</name>
</gene>
<feature type="transmembrane region" description="Helical" evidence="1">
    <location>
        <begin position="835"/>
        <end position="854"/>
    </location>
</feature>
<keyword evidence="1" id="KW-0812">Transmembrane</keyword>
<dbReference type="PANTHER" id="PTHR32063">
    <property type="match status" value="1"/>
</dbReference>
<name>A0A942U5V8_9BACI</name>
<dbReference type="GO" id="GO:0005886">
    <property type="term" value="C:plasma membrane"/>
    <property type="evidence" value="ECO:0007669"/>
    <property type="project" value="TreeGrafter"/>
</dbReference>
<dbReference type="RefSeq" id="WP_213117446.1">
    <property type="nucleotide sequence ID" value="NZ_JAGYPF010000002.1"/>
</dbReference>
<dbReference type="PRINTS" id="PR00702">
    <property type="entry name" value="ACRIFLAVINRP"/>
</dbReference>
<dbReference type="SUPFAM" id="SSF82714">
    <property type="entry name" value="Multidrug efflux transporter AcrB TolC docking domain, DN and DC subdomains"/>
    <property type="match status" value="2"/>
</dbReference>
<dbReference type="Gene3D" id="3.30.2090.10">
    <property type="entry name" value="Multidrug efflux transporter AcrB TolC docking domain, DN and DC subdomains"/>
    <property type="match status" value="2"/>
</dbReference>
<feature type="transmembrane region" description="Helical" evidence="1">
    <location>
        <begin position="12"/>
        <end position="30"/>
    </location>
</feature>
<dbReference type="GO" id="GO:0042910">
    <property type="term" value="F:xenobiotic transmembrane transporter activity"/>
    <property type="evidence" value="ECO:0007669"/>
    <property type="project" value="TreeGrafter"/>
</dbReference>
<reference evidence="3" key="1">
    <citation type="submission" date="2021-05" db="EMBL/GenBank/DDBJ databases">
        <title>Novel Bacillus species.</title>
        <authorList>
            <person name="Liu G."/>
        </authorList>
    </citation>
    <scope>NUCLEOTIDE SEQUENCE</scope>
    <source>
        <strain evidence="3">FJAT-49825</strain>
    </source>
</reference>
<evidence type="ECO:0000256" key="1">
    <source>
        <dbReference type="SAM" id="Phobius"/>
    </source>
</evidence>
<dbReference type="Gene3D" id="3.30.70.1430">
    <property type="entry name" value="Multidrug efflux transporter AcrB pore domain"/>
    <property type="match status" value="2"/>
</dbReference>
<dbReference type="AlphaFoldDB" id="A0A942U5V8"/>
<feature type="transmembrane region" description="Helical" evidence="1">
    <location>
        <begin position="386"/>
        <end position="411"/>
    </location>
</feature>
<dbReference type="PANTHER" id="PTHR32063:SF0">
    <property type="entry name" value="SWARMING MOTILITY PROTEIN SWRC"/>
    <property type="match status" value="1"/>
</dbReference>
<feature type="domain" description="SSD" evidence="2">
    <location>
        <begin position="360"/>
        <end position="489"/>
    </location>
</feature>
<protein>
    <submittedName>
        <fullName evidence="3">Efflux RND transporter permease subunit</fullName>
    </submittedName>
</protein>
<dbReference type="Proteomes" id="UP000679749">
    <property type="component" value="Unassembled WGS sequence"/>
</dbReference>
<sequence>MKSWIRFSLKNAGVIFIAMLMVIAGGIYSIKTMKMESMPNVDIPYIIVQVPYVGATPEQGLEDIGKPLEETLSGIKKLDNLYIEAHSNVVVGVLEFEMSKDMDEAEKEVTTAASTIKLPAGAEKPEILKDGPSAMPVFTFALSSETANQSDLTQYINDRIKPALTGIDGAGSIDISGETEKEVAIKLDPEKMKQHSVTYETVKQTLQSHHFSFPAGQVNINEKTFNVQADFKLDSVEDVKSIQVLAQGPTGTIEKLQLADIADVSYTNKQEMVYTRLNEKPAVLVEMKALPGANTVEVVSQAKDKLDALDLPAGYTLTKLYDTSKEVKTSVDGMLREVLLGTLFAVIVTFLFLRNIRATLVAVLSIPLSILASMITLKYFDYSLNMMTLAGIAVAVGRVIDDSIVVIENVYRRTLTSPNRNEKLVLTAAKEVGGAITSSTLTTIAVFGPLSFVPGIIGRFFAPFGITVIVALAFSLIVSLTVVPLLAKLFLLGIKHKEVKESIFEKAYRHTLAWVLNKRAVTIILAVVLFAGSLVLVPLIPKNFLPQEKAVSYRLTGDLPAGISLEKSNQIAVKMEEILKQEKQVKHVQTVVNGEYIRLSIDLKDNTTKNQTTDFEKNVRDEVEKLDPQMLVALSPVGLVGTSGLALMVEGGNAKDLEKAGKMITEKLKGIDGLENVESNLSGVKEQLQLEIDDKKAAEKGLNPIMVAGYVRELISGDTVANMQVEGKTTSIHLSLAGDSLDSIDKIMSQSMENPMGQQVTLSEVATLKKAPSPSALYRLNQQQYVQVTGRITTDNASGVQAEVDKRMAELDLPAGITYHSEGQAQAMNEGFTNMMIAMAVAVVLVFIVMLVAFGNTLMPVAILSSLPFLFSGGLLGLYLTNQALGMPALVGFLMLIGIVVTNAIVLMDRVKQNEQKGMELKAALLEAGKTRLRPILMTALATIGALLPLALSNEGGLISKSLAIVVISGLLTSTLLTLVIVPTMYHLLSGARGRFLRIIAKGEKRNTGTVLAFHQQKQ</sequence>
<feature type="transmembrane region" description="Helical" evidence="1">
    <location>
        <begin position="432"/>
        <end position="452"/>
    </location>
</feature>
<feature type="transmembrane region" description="Helical" evidence="1">
    <location>
        <begin position="964"/>
        <end position="989"/>
    </location>
</feature>
<dbReference type="Gene3D" id="3.30.70.1440">
    <property type="entry name" value="Multidrug efflux transporter AcrB pore domain"/>
    <property type="match status" value="1"/>
</dbReference>
<dbReference type="InterPro" id="IPR001036">
    <property type="entry name" value="Acrflvin-R"/>
</dbReference>